<keyword evidence="2" id="KW-1185">Reference proteome</keyword>
<dbReference type="EMBL" id="VFNX01000001">
    <property type="protein sequence ID" value="TQL00044.1"/>
    <property type="molecule type" value="Genomic_DNA"/>
</dbReference>
<comment type="caution">
    <text evidence="1">The sequence shown here is derived from an EMBL/GenBank/DDBJ whole genome shotgun (WGS) entry which is preliminary data.</text>
</comment>
<gene>
    <name evidence="1" type="ORF">FB563_5127</name>
</gene>
<organism evidence="1 2">
    <name type="scientific">Streptomyces puniciscabiei</name>
    <dbReference type="NCBI Taxonomy" id="164348"/>
    <lineage>
        <taxon>Bacteria</taxon>
        <taxon>Bacillati</taxon>
        <taxon>Actinomycetota</taxon>
        <taxon>Actinomycetes</taxon>
        <taxon>Kitasatosporales</taxon>
        <taxon>Streptomycetaceae</taxon>
        <taxon>Streptomyces</taxon>
    </lineage>
</organism>
<sequence>MSNIGGNYFRPGRLTETRALSTGARARFNSPR</sequence>
<evidence type="ECO:0000313" key="2">
    <source>
        <dbReference type="Proteomes" id="UP000318103"/>
    </source>
</evidence>
<reference evidence="1 2" key="1">
    <citation type="submission" date="2019-06" db="EMBL/GenBank/DDBJ databases">
        <title>Sequencing the genomes of 1000 actinobacteria strains.</title>
        <authorList>
            <person name="Klenk H.-P."/>
        </authorList>
    </citation>
    <scope>NUCLEOTIDE SEQUENCE [LARGE SCALE GENOMIC DNA]</scope>
    <source>
        <strain evidence="1 2">DSM 41929</strain>
    </source>
</reference>
<protein>
    <submittedName>
        <fullName evidence="1">Uncharacterized protein</fullName>
    </submittedName>
</protein>
<accession>A0A542ULR3</accession>
<dbReference type="Proteomes" id="UP000318103">
    <property type="component" value="Unassembled WGS sequence"/>
</dbReference>
<name>A0A542ULR3_9ACTN</name>
<evidence type="ECO:0000313" key="1">
    <source>
        <dbReference type="EMBL" id="TQL00044.1"/>
    </source>
</evidence>
<dbReference type="AlphaFoldDB" id="A0A542ULR3"/>
<proteinExistence type="predicted"/>